<keyword evidence="1" id="KW-0732">Signal</keyword>
<dbReference type="EMBL" id="QREG01000002">
    <property type="protein sequence ID" value="REE02237.1"/>
    <property type="molecule type" value="Genomic_DNA"/>
</dbReference>
<keyword evidence="3" id="KW-1185">Reference proteome</keyword>
<dbReference type="Gene3D" id="2.115.10.20">
    <property type="entry name" value="Glycosyl hydrolase domain, family 43"/>
    <property type="match status" value="1"/>
</dbReference>
<comment type="caution">
    <text evidence="2">The sequence shown here is derived from an EMBL/GenBank/DDBJ whole genome shotgun (WGS) entry which is preliminary data.</text>
</comment>
<sequence>MKKLVPICLLLVVFIIQPSAAQFSDARSGGESLQIIPQPLDPDVKMAFLERRRRANVLVDENYRIWDRSVIQWEDGLYHAYYSRWLGNHKRWLTNSESVHAVSENPEGPFEDVSVVLSNRNEQGWDIVDVHSQFAVMAEGKLLLYYQSCDLRGKFPEYPGSPYPSQSWLDNRDNWDLIRNTQRLGLAIAEHPNGPFVRVASPVAVPEDCERCSNITDNPTVVYQDGQYLMIMKSDDARKGKYHQIQFVGRAKRPDGPFQFNNQPVYAEKRTEDASMWYDQRAKCYYMVCHVLGQRALAMFTSVDGMDWQRASQPVLMKKEFTLTNGEIWKPERLEQPRVLTDRSGRPVMLYVAVADKGVNGNIAVPLITTDAKQ</sequence>
<feature type="signal peptide" evidence="1">
    <location>
        <begin position="1"/>
        <end position="21"/>
    </location>
</feature>
<dbReference type="CDD" id="cd08994">
    <property type="entry name" value="GH43_62_32_68_117_130-like"/>
    <property type="match status" value="1"/>
</dbReference>
<reference evidence="2 3" key="1">
    <citation type="submission" date="2018-07" db="EMBL/GenBank/DDBJ databases">
        <title>Genomic Encyclopedia of Type Strains, Phase IV (KMG-IV): sequencing the most valuable type-strain genomes for metagenomic binning, comparative biology and taxonomic classification.</title>
        <authorList>
            <person name="Goeker M."/>
        </authorList>
    </citation>
    <scope>NUCLEOTIDE SEQUENCE [LARGE SCALE GENOMIC DNA]</scope>
    <source>
        <strain evidence="2 3">DSM 4134</strain>
    </source>
</reference>
<evidence type="ECO:0008006" key="4">
    <source>
        <dbReference type="Google" id="ProtNLM"/>
    </source>
</evidence>
<evidence type="ECO:0000313" key="3">
    <source>
        <dbReference type="Proteomes" id="UP000256779"/>
    </source>
</evidence>
<dbReference type="OrthoDB" id="9794572at2"/>
<evidence type="ECO:0000313" key="2">
    <source>
        <dbReference type="EMBL" id="REE02237.1"/>
    </source>
</evidence>
<proteinExistence type="predicted"/>
<dbReference type="InterPro" id="IPR023296">
    <property type="entry name" value="Glyco_hydro_beta-prop_sf"/>
</dbReference>
<dbReference type="SUPFAM" id="SSF75005">
    <property type="entry name" value="Arabinanase/levansucrase/invertase"/>
    <property type="match status" value="1"/>
</dbReference>
<evidence type="ECO:0000256" key="1">
    <source>
        <dbReference type="SAM" id="SignalP"/>
    </source>
</evidence>
<organism evidence="2 3">
    <name type="scientific">Marinoscillum furvescens DSM 4134</name>
    <dbReference type="NCBI Taxonomy" id="1122208"/>
    <lineage>
        <taxon>Bacteria</taxon>
        <taxon>Pseudomonadati</taxon>
        <taxon>Bacteroidota</taxon>
        <taxon>Cytophagia</taxon>
        <taxon>Cytophagales</taxon>
        <taxon>Reichenbachiellaceae</taxon>
        <taxon>Marinoscillum</taxon>
    </lineage>
</organism>
<accession>A0A3D9L9V7</accession>
<protein>
    <recommendedName>
        <fullName evidence="4">Glycosyl hydrolase family 43</fullName>
    </recommendedName>
</protein>
<feature type="chain" id="PRO_5017732942" description="Glycosyl hydrolase family 43" evidence="1">
    <location>
        <begin position="22"/>
        <end position="374"/>
    </location>
</feature>
<dbReference type="Proteomes" id="UP000256779">
    <property type="component" value="Unassembled WGS sequence"/>
</dbReference>
<dbReference type="RefSeq" id="WP_115866762.1">
    <property type="nucleotide sequence ID" value="NZ_QREG01000002.1"/>
</dbReference>
<dbReference type="AlphaFoldDB" id="A0A3D9L9V7"/>
<gene>
    <name evidence="2" type="ORF">C7460_102262</name>
</gene>
<name>A0A3D9L9V7_MARFU</name>